<keyword evidence="4" id="KW-1185">Reference proteome</keyword>
<keyword evidence="2" id="KW-0812">Transmembrane</keyword>
<feature type="region of interest" description="Disordered" evidence="1">
    <location>
        <begin position="199"/>
        <end position="270"/>
    </location>
</feature>
<feature type="compositionally biased region" description="Basic and acidic residues" evidence="1">
    <location>
        <begin position="199"/>
        <end position="208"/>
    </location>
</feature>
<proteinExistence type="predicted"/>
<dbReference type="EMBL" id="ML994625">
    <property type="protein sequence ID" value="KAF2187939.1"/>
    <property type="molecule type" value="Genomic_DNA"/>
</dbReference>
<keyword evidence="2" id="KW-0472">Membrane</keyword>
<evidence type="ECO:0000256" key="2">
    <source>
        <dbReference type="SAM" id="Phobius"/>
    </source>
</evidence>
<evidence type="ECO:0000313" key="3">
    <source>
        <dbReference type="EMBL" id="KAF2187939.1"/>
    </source>
</evidence>
<gene>
    <name evidence="3" type="ORF">K469DRAFT_769835</name>
</gene>
<accession>A0A6A6EBL0</accession>
<feature type="compositionally biased region" description="Basic and acidic residues" evidence="1">
    <location>
        <begin position="315"/>
        <end position="326"/>
    </location>
</feature>
<name>A0A6A6EBL0_9PEZI</name>
<evidence type="ECO:0000313" key="4">
    <source>
        <dbReference type="Proteomes" id="UP000800200"/>
    </source>
</evidence>
<protein>
    <submittedName>
        <fullName evidence="3">Uncharacterized protein</fullName>
    </submittedName>
</protein>
<dbReference type="Proteomes" id="UP000800200">
    <property type="component" value="Unassembled WGS sequence"/>
</dbReference>
<feature type="region of interest" description="Disordered" evidence="1">
    <location>
        <begin position="146"/>
        <end position="185"/>
    </location>
</feature>
<feature type="compositionally biased region" description="Basic and acidic residues" evidence="1">
    <location>
        <begin position="337"/>
        <end position="377"/>
    </location>
</feature>
<organism evidence="3 4">
    <name type="scientific">Zopfia rhizophila CBS 207.26</name>
    <dbReference type="NCBI Taxonomy" id="1314779"/>
    <lineage>
        <taxon>Eukaryota</taxon>
        <taxon>Fungi</taxon>
        <taxon>Dikarya</taxon>
        <taxon>Ascomycota</taxon>
        <taxon>Pezizomycotina</taxon>
        <taxon>Dothideomycetes</taxon>
        <taxon>Dothideomycetes incertae sedis</taxon>
        <taxon>Zopfiaceae</taxon>
        <taxon>Zopfia</taxon>
    </lineage>
</organism>
<reference evidence="3" key="1">
    <citation type="journal article" date="2020" name="Stud. Mycol.">
        <title>101 Dothideomycetes genomes: a test case for predicting lifestyles and emergence of pathogens.</title>
        <authorList>
            <person name="Haridas S."/>
            <person name="Albert R."/>
            <person name="Binder M."/>
            <person name="Bloem J."/>
            <person name="Labutti K."/>
            <person name="Salamov A."/>
            <person name="Andreopoulos B."/>
            <person name="Baker S."/>
            <person name="Barry K."/>
            <person name="Bills G."/>
            <person name="Bluhm B."/>
            <person name="Cannon C."/>
            <person name="Castanera R."/>
            <person name="Culley D."/>
            <person name="Daum C."/>
            <person name="Ezra D."/>
            <person name="Gonzalez J."/>
            <person name="Henrissat B."/>
            <person name="Kuo A."/>
            <person name="Liang C."/>
            <person name="Lipzen A."/>
            <person name="Lutzoni F."/>
            <person name="Magnuson J."/>
            <person name="Mondo S."/>
            <person name="Nolan M."/>
            <person name="Ohm R."/>
            <person name="Pangilinan J."/>
            <person name="Park H.-J."/>
            <person name="Ramirez L."/>
            <person name="Alfaro M."/>
            <person name="Sun H."/>
            <person name="Tritt A."/>
            <person name="Yoshinaga Y."/>
            <person name="Zwiers L.-H."/>
            <person name="Turgeon B."/>
            <person name="Goodwin S."/>
            <person name="Spatafora J."/>
            <person name="Crous P."/>
            <person name="Grigoriev I."/>
        </authorList>
    </citation>
    <scope>NUCLEOTIDE SEQUENCE</scope>
    <source>
        <strain evidence="3">CBS 207.26</strain>
    </source>
</reference>
<feature type="transmembrane region" description="Helical" evidence="2">
    <location>
        <begin position="88"/>
        <end position="112"/>
    </location>
</feature>
<dbReference type="AlphaFoldDB" id="A0A6A6EBL0"/>
<sequence>MSSKNSVTFVTLTQFTTIPPAKATSIITSIITSSHSASLTLSFSTLPFPTTQPTLSTIPHLPSQFATPTPPPFQTSTHSGPTPVNNNIVAVTLACIAAFVVLFILLLALILYERCKGRCANCKNLEGKIKRLEEGTQVTVASVRARESVRTQADGPGTGRESRVTMDTIGEDTETTELGRQMHWAGEKDSTGVIRIAADDNVRRDSENRATSLPQSSFSPPPPPPKNNPYTLPANHTRRYSVSPPSSPSRPHSESPFYAPLQPSDDLGKGYRDSVGAWHTFIDPYPAGRSSAYRHDMPRDDEDADAFQRYAQVMEDNRRDDERNVQRDGGYGGLDGPRYEDLPDPRKFEDVDIEDAKPTPAPKDKFDKVRDAFRGRK</sequence>
<evidence type="ECO:0000256" key="1">
    <source>
        <dbReference type="SAM" id="MobiDB-lite"/>
    </source>
</evidence>
<feature type="region of interest" description="Disordered" evidence="1">
    <location>
        <begin position="314"/>
        <end position="377"/>
    </location>
</feature>
<keyword evidence="2" id="KW-1133">Transmembrane helix</keyword>